<evidence type="ECO:0000256" key="1">
    <source>
        <dbReference type="ARBA" id="ARBA00004585"/>
    </source>
</evidence>
<dbReference type="GO" id="GO:0015217">
    <property type="term" value="F:ADP transmembrane transporter activity"/>
    <property type="evidence" value="ECO:0007669"/>
    <property type="project" value="TreeGrafter"/>
</dbReference>
<dbReference type="PROSITE" id="PS50920">
    <property type="entry name" value="SOLCAR"/>
    <property type="match status" value="3"/>
</dbReference>
<dbReference type="GO" id="GO:0051724">
    <property type="term" value="F:NAD transmembrane transporter activity"/>
    <property type="evidence" value="ECO:0007669"/>
    <property type="project" value="TreeGrafter"/>
</dbReference>
<gene>
    <name evidence="12" type="ORF">CANCADRAFT_2599</name>
</gene>
<dbReference type="GO" id="GO:0015228">
    <property type="term" value="F:coenzyme A transmembrane transporter activity"/>
    <property type="evidence" value="ECO:0007669"/>
    <property type="project" value="TreeGrafter"/>
</dbReference>
<dbReference type="GO" id="GO:0005347">
    <property type="term" value="F:ATP transmembrane transporter activity"/>
    <property type="evidence" value="ECO:0007669"/>
    <property type="project" value="TreeGrafter"/>
</dbReference>
<dbReference type="Pfam" id="PF00153">
    <property type="entry name" value="Mito_carr"/>
    <property type="match status" value="3"/>
</dbReference>
<keyword evidence="4 9" id="KW-0812">Transmembrane</keyword>
<sequence length="306" mass="33274">MPSDNVVHALSGAAAGISATVVTYPLQTLSTRAQIESKRAEDAENKKISPLEAARQIIQREGASGLYSGIDSALVGISVTNFIYYFFYEGTRARLGKGRPLSALESMAAGAVAGSATVVLTNPIWVINTRATTSKTEKGLLQVLRKVLNEGGIKALFAGLGPALVLVINPILQYTVFEQLRNLIERRRRMTPRDAFLLGALGKLIATFVTYPIVTLKTRMQVAKKGENYKGLIGSFTDIIKSEGWSGLYSGLETRLLQSVLTAAFLFYFKEEFFSITLQILAFLGAKKASARGALTKNKLTARFVR</sequence>
<dbReference type="Proteomes" id="UP000095023">
    <property type="component" value="Unassembled WGS sequence"/>
</dbReference>
<feature type="repeat" description="Solcar" evidence="9">
    <location>
        <begin position="101"/>
        <end position="183"/>
    </location>
</feature>
<reference evidence="13" key="1">
    <citation type="submission" date="2016-02" db="EMBL/GenBank/DDBJ databases">
        <title>Comparative genomics of biotechnologically important yeasts.</title>
        <authorList>
            <consortium name="DOE Joint Genome Institute"/>
            <person name="Riley R."/>
            <person name="Haridas S."/>
            <person name="Wolfe K.H."/>
            <person name="Lopes M.R."/>
            <person name="Hittinger C.T."/>
            <person name="Goker M."/>
            <person name="Salamov A."/>
            <person name="Wisecaver J."/>
            <person name="Long T.M."/>
            <person name="Aerts A.L."/>
            <person name="Barry K."/>
            <person name="Choi C."/>
            <person name="Clum A."/>
            <person name="Coughlan A.Y."/>
            <person name="Deshpande S."/>
            <person name="Douglass A.P."/>
            <person name="Hanson S.J."/>
            <person name="Klenk H.-P."/>
            <person name="Labutti K."/>
            <person name="Lapidus A."/>
            <person name="Lindquist E."/>
            <person name="Lipzen A."/>
            <person name="Meier-Kolthoff J.P."/>
            <person name="Ohm R.A."/>
            <person name="Otillar R.P."/>
            <person name="Pangilinan J."/>
            <person name="Peng Y."/>
            <person name="Rokas A."/>
            <person name="Rosa C.A."/>
            <person name="Scheuner C."/>
            <person name="Sibirny A.A."/>
            <person name="Slot J.C."/>
            <person name="Stielow J.B."/>
            <person name="Sun H."/>
            <person name="Kurtzman C.P."/>
            <person name="Blackwell M."/>
            <person name="Jeffries T.W."/>
            <person name="Grigoriev I.V."/>
        </authorList>
    </citation>
    <scope>NUCLEOTIDE SEQUENCE [LARGE SCALE GENOMIC DNA]</scope>
    <source>
        <strain evidence="13">NRRL Y-17796</strain>
    </source>
</reference>
<feature type="transmembrane region" description="Helical" evidence="11">
    <location>
        <begin position="65"/>
        <end position="87"/>
    </location>
</feature>
<dbReference type="GO" id="GO:0044610">
    <property type="term" value="F:FMN transmembrane transporter activity"/>
    <property type="evidence" value="ECO:0007669"/>
    <property type="project" value="TreeGrafter"/>
</dbReference>
<evidence type="ECO:0000256" key="5">
    <source>
        <dbReference type="ARBA" id="ARBA00022737"/>
    </source>
</evidence>
<dbReference type="GO" id="GO:0080122">
    <property type="term" value="F:AMP transmembrane transporter activity"/>
    <property type="evidence" value="ECO:0007669"/>
    <property type="project" value="TreeGrafter"/>
</dbReference>
<feature type="repeat" description="Solcar" evidence="9">
    <location>
        <begin position="194"/>
        <end position="276"/>
    </location>
</feature>
<evidence type="ECO:0000313" key="13">
    <source>
        <dbReference type="Proteomes" id="UP000095023"/>
    </source>
</evidence>
<dbReference type="GO" id="GO:0015230">
    <property type="term" value="F:FAD transmembrane transporter activity"/>
    <property type="evidence" value="ECO:0007669"/>
    <property type="project" value="TreeGrafter"/>
</dbReference>
<evidence type="ECO:0000313" key="12">
    <source>
        <dbReference type="EMBL" id="ODV90877.1"/>
    </source>
</evidence>
<evidence type="ECO:0000256" key="10">
    <source>
        <dbReference type="RuleBase" id="RU000488"/>
    </source>
</evidence>
<dbReference type="GO" id="GO:0005778">
    <property type="term" value="C:peroxisomal membrane"/>
    <property type="evidence" value="ECO:0007669"/>
    <property type="project" value="UniProtKB-SubCell"/>
</dbReference>
<dbReference type="OrthoDB" id="2019556at2759"/>
<dbReference type="Gene3D" id="1.50.40.10">
    <property type="entry name" value="Mitochondrial carrier domain"/>
    <property type="match status" value="1"/>
</dbReference>
<keyword evidence="6 11" id="KW-1133">Transmembrane helix</keyword>
<comment type="similarity">
    <text evidence="2 10">Belongs to the mitochondrial carrier (TC 2.A.29) family.</text>
</comment>
<feature type="transmembrane region" description="Helical" evidence="11">
    <location>
        <begin position="195"/>
        <end position="214"/>
    </location>
</feature>
<keyword evidence="7 9" id="KW-0472">Membrane</keyword>
<dbReference type="PANTHER" id="PTHR45939">
    <property type="entry name" value="PEROXISOMAL MEMBRANE PROTEIN PMP34-RELATED"/>
    <property type="match status" value="1"/>
</dbReference>
<keyword evidence="8" id="KW-0576">Peroxisome</keyword>
<name>A0A1E4TGP2_9ASCO</name>
<evidence type="ECO:0000256" key="2">
    <source>
        <dbReference type="ARBA" id="ARBA00006375"/>
    </source>
</evidence>
<feature type="transmembrane region" description="Helical" evidence="11">
    <location>
        <begin position="107"/>
        <end position="128"/>
    </location>
</feature>
<protein>
    <recommendedName>
        <fullName evidence="14">Peroxisomal membrane protein PMP47B</fullName>
    </recommendedName>
</protein>
<dbReference type="AlphaFoldDB" id="A0A1E4TGP2"/>
<proteinExistence type="inferred from homology"/>
<dbReference type="InterPro" id="IPR018108">
    <property type="entry name" value="MCP_transmembrane"/>
</dbReference>
<evidence type="ECO:0000256" key="7">
    <source>
        <dbReference type="ARBA" id="ARBA00023136"/>
    </source>
</evidence>
<dbReference type="PANTHER" id="PTHR45939:SF5">
    <property type="entry name" value="PEROXISOMAL MEMBRANE PROTEIN PMP34"/>
    <property type="match status" value="1"/>
</dbReference>
<evidence type="ECO:0000256" key="11">
    <source>
        <dbReference type="SAM" id="Phobius"/>
    </source>
</evidence>
<keyword evidence="13" id="KW-1185">Reference proteome</keyword>
<dbReference type="SUPFAM" id="SSF103506">
    <property type="entry name" value="Mitochondrial carrier"/>
    <property type="match status" value="1"/>
</dbReference>
<evidence type="ECO:0000256" key="9">
    <source>
        <dbReference type="PROSITE-ProRule" id="PRU00282"/>
    </source>
</evidence>
<keyword evidence="3 10" id="KW-0813">Transport</keyword>
<feature type="repeat" description="Solcar" evidence="9">
    <location>
        <begin position="3"/>
        <end position="94"/>
    </location>
</feature>
<evidence type="ECO:0000256" key="6">
    <source>
        <dbReference type="ARBA" id="ARBA00022989"/>
    </source>
</evidence>
<evidence type="ECO:0000256" key="3">
    <source>
        <dbReference type="ARBA" id="ARBA00022448"/>
    </source>
</evidence>
<keyword evidence="5" id="KW-0677">Repeat</keyword>
<evidence type="ECO:0008006" key="14">
    <source>
        <dbReference type="Google" id="ProtNLM"/>
    </source>
</evidence>
<dbReference type="InterPro" id="IPR052217">
    <property type="entry name" value="Mito/Peroxisomal_Carrier"/>
</dbReference>
<organism evidence="12 13">
    <name type="scientific">Tortispora caseinolytica NRRL Y-17796</name>
    <dbReference type="NCBI Taxonomy" id="767744"/>
    <lineage>
        <taxon>Eukaryota</taxon>
        <taxon>Fungi</taxon>
        <taxon>Dikarya</taxon>
        <taxon>Ascomycota</taxon>
        <taxon>Saccharomycotina</taxon>
        <taxon>Trigonopsidomycetes</taxon>
        <taxon>Trigonopsidales</taxon>
        <taxon>Trigonopsidaceae</taxon>
        <taxon>Tortispora</taxon>
    </lineage>
</organism>
<evidence type="ECO:0000256" key="8">
    <source>
        <dbReference type="ARBA" id="ARBA00023140"/>
    </source>
</evidence>
<accession>A0A1E4TGP2</accession>
<comment type="subcellular location">
    <subcellularLocation>
        <location evidence="1">Peroxisome membrane</location>
        <topology evidence="1">Multi-pass membrane protein</topology>
    </subcellularLocation>
</comment>
<dbReference type="EMBL" id="KV453842">
    <property type="protein sequence ID" value="ODV90877.1"/>
    <property type="molecule type" value="Genomic_DNA"/>
</dbReference>
<evidence type="ECO:0000256" key="4">
    <source>
        <dbReference type="ARBA" id="ARBA00022692"/>
    </source>
</evidence>
<dbReference type="InterPro" id="IPR023395">
    <property type="entry name" value="MCP_dom_sf"/>
</dbReference>
<feature type="transmembrane region" description="Helical" evidence="11">
    <location>
        <begin position="155"/>
        <end position="175"/>
    </location>
</feature>